<keyword evidence="2" id="KW-0396">Initiation factor</keyword>
<evidence type="ECO:0000256" key="1">
    <source>
        <dbReference type="ARBA" id="ARBA00022490"/>
    </source>
</evidence>
<proteinExistence type="inferred from homology"/>
<feature type="compositionally biased region" description="Acidic residues" evidence="5">
    <location>
        <begin position="123"/>
        <end position="132"/>
    </location>
</feature>
<dbReference type="OrthoDB" id="20381at2759"/>
<feature type="compositionally biased region" description="Acidic residues" evidence="5">
    <location>
        <begin position="288"/>
        <end position="297"/>
    </location>
</feature>
<feature type="compositionally biased region" description="Basic and acidic residues" evidence="5">
    <location>
        <begin position="251"/>
        <end position="265"/>
    </location>
</feature>
<organism evidence="6 7">
    <name type="scientific">Cordyceps confragosa</name>
    <name type="common">Lecanicillium lecanii</name>
    <dbReference type="NCBI Taxonomy" id="2714763"/>
    <lineage>
        <taxon>Eukaryota</taxon>
        <taxon>Fungi</taxon>
        <taxon>Dikarya</taxon>
        <taxon>Ascomycota</taxon>
        <taxon>Pezizomycotina</taxon>
        <taxon>Sordariomycetes</taxon>
        <taxon>Hypocreomycetidae</taxon>
        <taxon>Hypocreales</taxon>
        <taxon>Cordycipitaceae</taxon>
        <taxon>Akanthomyces</taxon>
    </lineage>
</organism>
<dbReference type="InterPro" id="IPR023194">
    <property type="entry name" value="eIF3-like_dom_sf"/>
</dbReference>
<accession>A0A179I1J7</accession>
<feature type="region of interest" description="Disordered" evidence="5">
    <location>
        <begin position="245"/>
        <end position="297"/>
    </location>
</feature>
<feature type="compositionally biased region" description="Polar residues" evidence="5">
    <location>
        <begin position="277"/>
        <end position="287"/>
    </location>
</feature>
<evidence type="ECO:0000256" key="5">
    <source>
        <dbReference type="SAM" id="MobiDB-lite"/>
    </source>
</evidence>
<sequence>FPTARLLDPTRDNKYIHFDNFNKLVVMPPAKQWDDEESESDTPPTSPVAAVPRRRQFDDEEDDDDVLDSWDAAEDSEVERERAKKATEAKEKKAAEDAANKKSKLQRIADHQKERARMREEGDSSFEEDEDEAERRARLRRAEQEADLRHAEDLFDGIGISNDRAKTIPGSNVIVDSKDPDNTVDLAKLPIFNPQTKKQFEQLRQVLVPVIAANAKKGHYVLFLEEFAKELAKELPSEQIKKIASSLTRASNEKQKEEKAADKTGKKSKAAKTKASLVTTRANTNDMETYDNDAFGE</sequence>
<name>A0A179I1J7_CORDF</name>
<dbReference type="AlphaFoldDB" id="A0A179I1J7"/>
<evidence type="ECO:0000256" key="3">
    <source>
        <dbReference type="ARBA" id="ARBA00022917"/>
    </source>
</evidence>
<feature type="compositionally biased region" description="Acidic residues" evidence="5">
    <location>
        <begin position="58"/>
        <end position="78"/>
    </location>
</feature>
<keyword evidence="3" id="KW-0648">Protein biosynthesis</keyword>
<feature type="region of interest" description="Disordered" evidence="5">
    <location>
        <begin position="160"/>
        <end position="180"/>
    </location>
</feature>
<feature type="compositionally biased region" description="Basic and acidic residues" evidence="5">
    <location>
        <begin position="133"/>
        <end position="144"/>
    </location>
</feature>
<dbReference type="GO" id="GO:0005852">
    <property type="term" value="C:eukaryotic translation initiation factor 3 complex"/>
    <property type="evidence" value="ECO:0007669"/>
    <property type="project" value="InterPro"/>
</dbReference>
<dbReference type="PANTHER" id="PTHR21681:SF0">
    <property type="entry name" value="EUKARYOTIC TRANSLATION INITIATION FACTOR 3 SUBUNIT J"/>
    <property type="match status" value="1"/>
</dbReference>
<dbReference type="Pfam" id="PF08597">
    <property type="entry name" value="eIF3_subunit"/>
    <property type="match status" value="1"/>
</dbReference>
<keyword evidence="1" id="KW-0963">Cytoplasm</keyword>
<feature type="non-terminal residue" evidence="6">
    <location>
        <position position="1"/>
    </location>
</feature>
<dbReference type="PANTHER" id="PTHR21681">
    <property type="entry name" value="EUKARYOTIC TRANSLATION INITIATION FACTOR 3 SUBUNIT J"/>
    <property type="match status" value="1"/>
</dbReference>
<gene>
    <name evidence="6" type="ORF">LLEC1_02781</name>
</gene>
<dbReference type="HAMAP" id="MF_03009">
    <property type="entry name" value="eIF3j"/>
    <property type="match status" value="1"/>
</dbReference>
<dbReference type="GO" id="GO:0003743">
    <property type="term" value="F:translation initiation factor activity"/>
    <property type="evidence" value="ECO:0007669"/>
    <property type="project" value="UniProtKB-KW"/>
</dbReference>
<feature type="region of interest" description="Disordered" evidence="5">
    <location>
        <begin position="29"/>
        <end position="144"/>
    </location>
</feature>
<dbReference type="EMBL" id="LUKN01004085">
    <property type="protein sequence ID" value="OAQ96596.1"/>
    <property type="molecule type" value="Genomic_DNA"/>
</dbReference>
<dbReference type="InterPro" id="IPR013906">
    <property type="entry name" value="eIF3j"/>
</dbReference>
<dbReference type="OMA" id="KPHYALW"/>
<evidence type="ECO:0000256" key="2">
    <source>
        <dbReference type="ARBA" id="ARBA00022540"/>
    </source>
</evidence>
<protein>
    <recommendedName>
        <fullName evidence="4">Eukaryotic translation initiation factor 3 30 kDa subunit</fullName>
    </recommendedName>
</protein>
<feature type="compositionally biased region" description="Basic and acidic residues" evidence="5">
    <location>
        <begin position="79"/>
        <end position="100"/>
    </location>
</feature>
<evidence type="ECO:0000313" key="7">
    <source>
        <dbReference type="Proteomes" id="UP000243081"/>
    </source>
</evidence>
<feature type="compositionally biased region" description="Basic and acidic residues" evidence="5">
    <location>
        <begin position="107"/>
        <end position="122"/>
    </location>
</feature>
<reference evidence="6 7" key="1">
    <citation type="submission" date="2016-03" db="EMBL/GenBank/DDBJ databases">
        <title>Fine-scale spatial genetic structure of a fungal parasite of coffee scale insects.</title>
        <authorList>
            <person name="Jackson D."/>
            <person name="Zemenick K.A."/>
            <person name="Malloure B."/>
            <person name="Quandt C.A."/>
            <person name="James T.Y."/>
        </authorList>
    </citation>
    <scope>NUCLEOTIDE SEQUENCE [LARGE SCALE GENOMIC DNA]</scope>
    <source>
        <strain evidence="6 7">UM487</strain>
    </source>
</reference>
<comment type="caution">
    <text evidence="6">The sequence shown here is derived from an EMBL/GenBank/DDBJ whole genome shotgun (WGS) entry which is preliminary data.</text>
</comment>
<evidence type="ECO:0000313" key="6">
    <source>
        <dbReference type="EMBL" id="OAQ96596.1"/>
    </source>
</evidence>
<keyword evidence="7" id="KW-1185">Reference proteome</keyword>
<evidence type="ECO:0000256" key="4">
    <source>
        <dbReference type="ARBA" id="ARBA00029904"/>
    </source>
</evidence>
<dbReference type="Gene3D" id="1.10.246.60">
    <property type="entry name" value="Eukaryotic translation initiation factor 3 like domains"/>
    <property type="match status" value="1"/>
</dbReference>
<dbReference type="Proteomes" id="UP000243081">
    <property type="component" value="Unassembled WGS sequence"/>
</dbReference>